<comment type="subunit">
    <text evidence="4 11">Monomer.</text>
</comment>
<accession>A0A931I0L4</accession>
<comment type="similarity">
    <text evidence="3 11">Belongs to the RNase H family.</text>
</comment>
<keyword evidence="11" id="KW-0963">Cytoplasm</keyword>
<feature type="domain" description="RNase H type-1" evidence="12">
    <location>
        <begin position="17"/>
        <end position="158"/>
    </location>
</feature>
<dbReference type="CDD" id="cd09278">
    <property type="entry name" value="RNase_HI_prokaryote_like"/>
    <property type="match status" value="1"/>
</dbReference>
<evidence type="ECO:0000313" key="13">
    <source>
        <dbReference type="EMBL" id="MBH0237140.1"/>
    </source>
</evidence>
<dbReference type="NCBIfam" id="NF001236">
    <property type="entry name" value="PRK00203.1"/>
    <property type="match status" value="1"/>
</dbReference>
<comment type="function">
    <text evidence="2 11">Endonuclease that specifically degrades the RNA of RNA-DNA hybrids.</text>
</comment>
<evidence type="ECO:0000256" key="7">
    <source>
        <dbReference type="ARBA" id="ARBA00022723"/>
    </source>
</evidence>
<dbReference type="GO" id="GO:0003676">
    <property type="term" value="F:nucleic acid binding"/>
    <property type="evidence" value="ECO:0007669"/>
    <property type="project" value="InterPro"/>
</dbReference>
<evidence type="ECO:0000256" key="4">
    <source>
        <dbReference type="ARBA" id="ARBA00011245"/>
    </source>
</evidence>
<evidence type="ECO:0000256" key="2">
    <source>
        <dbReference type="ARBA" id="ARBA00004065"/>
    </source>
</evidence>
<dbReference type="GO" id="GO:0043137">
    <property type="term" value="P:DNA replication, removal of RNA primer"/>
    <property type="evidence" value="ECO:0007669"/>
    <property type="project" value="TreeGrafter"/>
</dbReference>
<dbReference type="InterPro" id="IPR002156">
    <property type="entry name" value="RNaseH_domain"/>
</dbReference>
<feature type="binding site" evidence="11">
    <location>
        <position position="86"/>
    </location>
    <ligand>
        <name>Mg(2+)</name>
        <dbReference type="ChEBI" id="CHEBI:18420"/>
        <label>1</label>
    </ligand>
</feature>
<keyword evidence="8 11" id="KW-0255">Endonuclease</keyword>
<sequence length="176" mass="19082">MQDSETTAAAIETAIDAGRKVVIFTDGACSGNPGPGGWGAILGFGDVEKELCGGEPDTTNNRMELMAAIAALTALKRPCTVEIHTDSQYVKGGISSWIHNWKRNGWRTADRKPVKNAELWQALEEQRLRHTVTWHWVRGHAGHPMNERADALAREGMRPFLKRRGGLPAAGGGEAG</sequence>
<name>A0A931I0L4_9HYPH</name>
<dbReference type="EMBL" id="JADZLT010000041">
    <property type="protein sequence ID" value="MBH0237140.1"/>
    <property type="molecule type" value="Genomic_DNA"/>
</dbReference>
<dbReference type="EC" id="3.1.26.4" evidence="5 11"/>
<keyword evidence="6 11" id="KW-0540">Nuclease</keyword>
<dbReference type="FunFam" id="3.30.420.10:FF:000089">
    <property type="entry name" value="Ribonuclease H"/>
    <property type="match status" value="1"/>
</dbReference>
<dbReference type="Pfam" id="PF00075">
    <property type="entry name" value="RNase_H"/>
    <property type="match status" value="1"/>
</dbReference>
<keyword evidence="10 11" id="KW-0460">Magnesium</keyword>
<proteinExistence type="inferred from homology"/>
<organism evidence="13 14">
    <name type="scientific">Methylobrevis albus</name>
    <dbReference type="NCBI Taxonomy" id="2793297"/>
    <lineage>
        <taxon>Bacteria</taxon>
        <taxon>Pseudomonadati</taxon>
        <taxon>Pseudomonadota</taxon>
        <taxon>Alphaproteobacteria</taxon>
        <taxon>Hyphomicrobiales</taxon>
        <taxon>Pleomorphomonadaceae</taxon>
        <taxon>Methylobrevis</taxon>
    </lineage>
</organism>
<dbReference type="GO" id="GO:0005737">
    <property type="term" value="C:cytoplasm"/>
    <property type="evidence" value="ECO:0007669"/>
    <property type="project" value="UniProtKB-SubCell"/>
</dbReference>
<dbReference type="PANTHER" id="PTHR10642">
    <property type="entry name" value="RIBONUCLEASE H1"/>
    <property type="match status" value="1"/>
</dbReference>
<feature type="binding site" evidence="11">
    <location>
        <position position="26"/>
    </location>
    <ligand>
        <name>Mg(2+)</name>
        <dbReference type="ChEBI" id="CHEBI:18420"/>
        <label>1</label>
    </ligand>
</feature>
<dbReference type="InterPro" id="IPR036397">
    <property type="entry name" value="RNaseH_sf"/>
</dbReference>
<dbReference type="InterPro" id="IPR050092">
    <property type="entry name" value="RNase_H"/>
</dbReference>
<evidence type="ECO:0000256" key="5">
    <source>
        <dbReference type="ARBA" id="ARBA00012180"/>
    </source>
</evidence>
<keyword evidence="9 11" id="KW-0378">Hydrolase</keyword>
<evidence type="ECO:0000256" key="11">
    <source>
        <dbReference type="HAMAP-Rule" id="MF_00042"/>
    </source>
</evidence>
<dbReference type="PROSITE" id="PS50879">
    <property type="entry name" value="RNASE_H_1"/>
    <property type="match status" value="1"/>
</dbReference>
<protein>
    <recommendedName>
        <fullName evidence="5 11">Ribonuclease H</fullName>
        <shortName evidence="11">RNase H</shortName>
        <ecNumber evidence="5 11">3.1.26.4</ecNumber>
    </recommendedName>
</protein>
<reference evidence="13" key="1">
    <citation type="submission" date="2020-12" db="EMBL/GenBank/DDBJ databases">
        <title>Methylobrevis albus sp. nov., isolated from fresh water lack sediment.</title>
        <authorList>
            <person name="Zou Q."/>
        </authorList>
    </citation>
    <scope>NUCLEOTIDE SEQUENCE</scope>
    <source>
        <strain evidence="13">L22</strain>
    </source>
</reference>
<evidence type="ECO:0000256" key="9">
    <source>
        <dbReference type="ARBA" id="ARBA00022801"/>
    </source>
</evidence>
<evidence type="ECO:0000256" key="1">
    <source>
        <dbReference type="ARBA" id="ARBA00000077"/>
    </source>
</evidence>
<comment type="cofactor">
    <cofactor evidence="11">
        <name>Mg(2+)</name>
        <dbReference type="ChEBI" id="CHEBI:18420"/>
    </cofactor>
    <text evidence="11">Binds 1 Mg(2+) ion per subunit. May bind a second metal ion at a regulatory site, or after substrate binding.</text>
</comment>
<dbReference type="GO" id="GO:0004523">
    <property type="term" value="F:RNA-DNA hybrid ribonuclease activity"/>
    <property type="evidence" value="ECO:0007669"/>
    <property type="project" value="UniProtKB-UniRule"/>
</dbReference>
<gene>
    <name evidence="11 13" type="primary">rnhA</name>
    <name evidence="13" type="ORF">I5731_04845</name>
</gene>
<dbReference type="Proteomes" id="UP000631694">
    <property type="component" value="Unassembled WGS sequence"/>
</dbReference>
<dbReference type="InterPro" id="IPR022892">
    <property type="entry name" value="RNaseHI"/>
</dbReference>
<dbReference type="SUPFAM" id="SSF53098">
    <property type="entry name" value="Ribonuclease H-like"/>
    <property type="match status" value="1"/>
</dbReference>
<dbReference type="Gene3D" id="3.30.420.10">
    <property type="entry name" value="Ribonuclease H-like superfamily/Ribonuclease H"/>
    <property type="match status" value="1"/>
</dbReference>
<evidence type="ECO:0000256" key="6">
    <source>
        <dbReference type="ARBA" id="ARBA00022722"/>
    </source>
</evidence>
<dbReference type="PANTHER" id="PTHR10642:SF26">
    <property type="entry name" value="RIBONUCLEASE H1"/>
    <property type="match status" value="1"/>
</dbReference>
<dbReference type="RefSeq" id="WP_197310279.1">
    <property type="nucleotide sequence ID" value="NZ_JADZLT010000041.1"/>
</dbReference>
<evidence type="ECO:0000259" key="12">
    <source>
        <dbReference type="PROSITE" id="PS50879"/>
    </source>
</evidence>
<dbReference type="GO" id="GO:0000287">
    <property type="term" value="F:magnesium ion binding"/>
    <property type="evidence" value="ECO:0007669"/>
    <property type="project" value="UniProtKB-UniRule"/>
</dbReference>
<dbReference type="AlphaFoldDB" id="A0A931I0L4"/>
<evidence type="ECO:0000256" key="10">
    <source>
        <dbReference type="ARBA" id="ARBA00022842"/>
    </source>
</evidence>
<feature type="binding site" evidence="11">
    <location>
        <position position="26"/>
    </location>
    <ligand>
        <name>Mg(2+)</name>
        <dbReference type="ChEBI" id="CHEBI:18420"/>
        <label>2</label>
    </ligand>
</feature>
<feature type="binding site" evidence="11">
    <location>
        <position position="64"/>
    </location>
    <ligand>
        <name>Mg(2+)</name>
        <dbReference type="ChEBI" id="CHEBI:18420"/>
        <label>1</label>
    </ligand>
</feature>
<keyword evidence="7 11" id="KW-0479">Metal-binding</keyword>
<comment type="catalytic activity">
    <reaction evidence="1 11">
        <text>Endonucleolytic cleavage to 5'-phosphomonoester.</text>
        <dbReference type="EC" id="3.1.26.4"/>
    </reaction>
</comment>
<keyword evidence="14" id="KW-1185">Reference proteome</keyword>
<comment type="caution">
    <text evidence="13">The sequence shown here is derived from an EMBL/GenBank/DDBJ whole genome shotgun (WGS) entry which is preliminary data.</text>
</comment>
<evidence type="ECO:0000313" key="14">
    <source>
        <dbReference type="Proteomes" id="UP000631694"/>
    </source>
</evidence>
<feature type="binding site" evidence="11">
    <location>
        <position position="150"/>
    </location>
    <ligand>
        <name>Mg(2+)</name>
        <dbReference type="ChEBI" id="CHEBI:18420"/>
        <label>2</label>
    </ligand>
</feature>
<comment type="subcellular location">
    <subcellularLocation>
        <location evidence="11">Cytoplasm</location>
    </subcellularLocation>
</comment>
<evidence type="ECO:0000256" key="8">
    <source>
        <dbReference type="ARBA" id="ARBA00022759"/>
    </source>
</evidence>
<evidence type="ECO:0000256" key="3">
    <source>
        <dbReference type="ARBA" id="ARBA00005300"/>
    </source>
</evidence>
<dbReference type="InterPro" id="IPR012337">
    <property type="entry name" value="RNaseH-like_sf"/>
</dbReference>
<dbReference type="HAMAP" id="MF_00042">
    <property type="entry name" value="RNase_H"/>
    <property type="match status" value="1"/>
</dbReference>